<evidence type="ECO:0000259" key="2">
    <source>
        <dbReference type="Pfam" id="PF20037"/>
    </source>
</evidence>
<keyword evidence="1" id="KW-0732">Signal</keyword>
<evidence type="ECO:0000256" key="1">
    <source>
        <dbReference type="SAM" id="SignalP"/>
    </source>
</evidence>
<sequence>MKKLIAVLLVVLGLTGCTSTSIHDKAQDVDSRFKILSSSNINSNRYIAILEDKETGCKYMYAYAENNSIGTALTPLLDKHGVADCSKFSN</sequence>
<organism evidence="3 4">
    <name type="scientific">Paenibacillus polymyxa</name>
    <name type="common">Bacillus polymyxa</name>
    <dbReference type="NCBI Taxonomy" id="1406"/>
    <lineage>
        <taxon>Bacteria</taxon>
        <taxon>Bacillati</taxon>
        <taxon>Bacillota</taxon>
        <taxon>Bacilli</taxon>
        <taxon>Bacillales</taxon>
        <taxon>Paenibacillaceae</taxon>
        <taxon>Paenibacillus</taxon>
    </lineage>
</organism>
<protein>
    <recommendedName>
        <fullName evidence="2">DUF6440 domain-containing protein</fullName>
    </recommendedName>
</protein>
<dbReference type="RefSeq" id="WP_068940515.1">
    <property type="nucleotide sequence ID" value="NZ_LYND01000135.1"/>
</dbReference>
<name>A0ABX2ZBK7_PAEPO</name>
<accession>A0ABX2ZBK7</accession>
<comment type="caution">
    <text evidence="3">The sequence shown here is derived from an EMBL/GenBank/DDBJ whole genome shotgun (WGS) entry which is preliminary data.</text>
</comment>
<dbReference type="Pfam" id="PF20037">
    <property type="entry name" value="DUF6440"/>
    <property type="match status" value="1"/>
</dbReference>
<reference evidence="4" key="1">
    <citation type="submission" date="2016-05" db="EMBL/GenBank/DDBJ databases">
        <title>Whole genome shotgun sequencing of cultured foodborne pathogen.</title>
        <authorList>
            <person name="Zheng J."/>
            <person name="Timme R."/>
            <person name="Allard M."/>
            <person name="Strain E."/>
            <person name="Luo Y."/>
            <person name="Brown E."/>
        </authorList>
    </citation>
    <scope>NUCLEOTIDE SEQUENCE [LARGE SCALE GENOMIC DNA]</scope>
    <source>
        <strain evidence="4">CFSAN034343</strain>
    </source>
</reference>
<gene>
    <name evidence="3" type="ORF">A7312_28010</name>
</gene>
<proteinExistence type="predicted"/>
<feature type="domain" description="DUF6440" evidence="2">
    <location>
        <begin position="32"/>
        <end position="81"/>
    </location>
</feature>
<keyword evidence="4" id="KW-1185">Reference proteome</keyword>
<dbReference type="Proteomes" id="UP000094974">
    <property type="component" value="Unassembled WGS sequence"/>
</dbReference>
<dbReference type="InterPro" id="IPR045515">
    <property type="entry name" value="DUF6440"/>
</dbReference>
<evidence type="ECO:0000313" key="4">
    <source>
        <dbReference type="Proteomes" id="UP000094974"/>
    </source>
</evidence>
<evidence type="ECO:0000313" key="3">
    <source>
        <dbReference type="EMBL" id="ODA08211.1"/>
    </source>
</evidence>
<dbReference type="PROSITE" id="PS51257">
    <property type="entry name" value="PROKAR_LIPOPROTEIN"/>
    <property type="match status" value="1"/>
</dbReference>
<feature type="chain" id="PRO_5045146742" description="DUF6440 domain-containing protein" evidence="1">
    <location>
        <begin position="23"/>
        <end position="90"/>
    </location>
</feature>
<dbReference type="EMBL" id="LYND01000135">
    <property type="protein sequence ID" value="ODA08211.1"/>
    <property type="molecule type" value="Genomic_DNA"/>
</dbReference>
<feature type="signal peptide" evidence="1">
    <location>
        <begin position="1"/>
        <end position="22"/>
    </location>
</feature>